<keyword evidence="1" id="KW-0132">Cell division</keyword>
<name>A0ABV7WXH7_9GAMM</name>
<evidence type="ECO:0000313" key="1">
    <source>
        <dbReference type="EMBL" id="MFC3703044.1"/>
    </source>
</evidence>
<dbReference type="PANTHER" id="PTHR34981:SF1">
    <property type="entry name" value="CELL DIVISION PROTEIN ZAPA"/>
    <property type="match status" value="1"/>
</dbReference>
<dbReference type="PANTHER" id="PTHR34981">
    <property type="entry name" value="CELL DIVISION PROTEIN ZAPA"/>
    <property type="match status" value="1"/>
</dbReference>
<keyword evidence="2" id="KW-1185">Reference proteome</keyword>
<protein>
    <submittedName>
        <fullName evidence="1">Cell division protein ZapA</fullName>
    </submittedName>
</protein>
<dbReference type="RefSeq" id="WP_216000713.1">
    <property type="nucleotide sequence ID" value="NZ_JAUFQI010000001.1"/>
</dbReference>
<dbReference type="Pfam" id="PF05164">
    <property type="entry name" value="ZapA"/>
    <property type="match status" value="1"/>
</dbReference>
<dbReference type="GO" id="GO:0051301">
    <property type="term" value="P:cell division"/>
    <property type="evidence" value="ECO:0007669"/>
    <property type="project" value="UniProtKB-KW"/>
</dbReference>
<reference evidence="2" key="1">
    <citation type="journal article" date="2019" name="Int. J. Syst. Evol. Microbiol.">
        <title>The Global Catalogue of Microorganisms (GCM) 10K type strain sequencing project: providing services to taxonomists for standard genome sequencing and annotation.</title>
        <authorList>
            <consortium name="The Broad Institute Genomics Platform"/>
            <consortium name="The Broad Institute Genome Sequencing Center for Infectious Disease"/>
            <person name="Wu L."/>
            <person name="Ma J."/>
        </authorList>
    </citation>
    <scope>NUCLEOTIDE SEQUENCE [LARGE SCALE GENOMIC DNA]</scope>
    <source>
        <strain evidence="2">CECT 8288</strain>
    </source>
</reference>
<proteinExistence type="predicted"/>
<organism evidence="1 2">
    <name type="scientific">Reinekea marina</name>
    <dbReference type="NCBI Taxonomy" id="1310421"/>
    <lineage>
        <taxon>Bacteria</taxon>
        <taxon>Pseudomonadati</taxon>
        <taxon>Pseudomonadota</taxon>
        <taxon>Gammaproteobacteria</taxon>
        <taxon>Oceanospirillales</taxon>
        <taxon>Saccharospirillaceae</taxon>
        <taxon>Reinekea</taxon>
    </lineage>
</organism>
<evidence type="ECO:0000313" key="2">
    <source>
        <dbReference type="Proteomes" id="UP001595710"/>
    </source>
</evidence>
<gene>
    <name evidence="1" type="ORF">ACFOND_15540</name>
</gene>
<dbReference type="Proteomes" id="UP001595710">
    <property type="component" value="Unassembled WGS sequence"/>
</dbReference>
<keyword evidence="1" id="KW-0131">Cell cycle</keyword>
<sequence length="109" mass="11974">MSEQNTLNVSILDRDYRVACPAGQENELTEAARKLDEKMKEIRGTGKVFGIERIAVMAALNLTHELLQASPSLENNSAAIEKLSAKIDAVLPESSDDDFDLDFDPVEPV</sequence>
<dbReference type="InterPro" id="IPR007838">
    <property type="entry name" value="Cell_div_ZapA-like"/>
</dbReference>
<accession>A0ABV7WXH7</accession>
<comment type="caution">
    <text evidence="1">The sequence shown here is derived from an EMBL/GenBank/DDBJ whole genome shotgun (WGS) entry which is preliminary data.</text>
</comment>
<dbReference type="EMBL" id="JBHRYN010000069">
    <property type="protein sequence ID" value="MFC3703044.1"/>
    <property type="molecule type" value="Genomic_DNA"/>
</dbReference>